<evidence type="ECO:0000256" key="5">
    <source>
        <dbReference type="RuleBase" id="RU003919"/>
    </source>
</evidence>
<comment type="subunit">
    <text evidence="4">Part of the 30S ribosomal subunit.</text>
</comment>
<dbReference type="InterPro" id="IPR012606">
    <property type="entry name" value="Ribosomal_uS15_N"/>
</dbReference>
<dbReference type="HAMAP" id="MF_01343_A">
    <property type="entry name" value="Ribosomal_uS15_A"/>
    <property type="match status" value="1"/>
</dbReference>
<accession>A0A484IE32</accession>
<dbReference type="FunFam" id="1.10.287.10:FF:000003">
    <property type="entry name" value="40S ribosomal protein S13"/>
    <property type="match status" value="1"/>
</dbReference>
<dbReference type="GO" id="GO:0022627">
    <property type="term" value="C:cytosolic small ribosomal subunit"/>
    <property type="evidence" value="ECO:0007669"/>
    <property type="project" value="TreeGrafter"/>
</dbReference>
<feature type="compositionally biased region" description="Basic residues" evidence="6">
    <location>
        <begin position="1"/>
        <end position="14"/>
    </location>
</feature>
<dbReference type="Proteomes" id="UP000294299">
    <property type="component" value="Chromosome NFRAN"/>
</dbReference>
<dbReference type="PANTHER" id="PTHR11885">
    <property type="entry name" value="RIBOSOMAL PROTEIN S15P/S13E"/>
    <property type="match status" value="1"/>
</dbReference>
<dbReference type="GO" id="GO:0070181">
    <property type="term" value="F:small ribosomal subunit rRNA binding"/>
    <property type="evidence" value="ECO:0007669"/>
    <property type="project" value="TreeGrafter"/>
</dbReference>
<dbReference type="KEGG" id="nfn:NFRAN_0902"/>
<keyword evidence="9" id="KW-1185">Reference proteome</keyword>
<evidence type="ECO:0000259" key="7">
    <source>
        <dbReference type="SMART" id="SM01386"/>
    </source>
</evidence>
<keyword evidence="3 4" id="KW-0687">Ribonucleoprotein</keyword>
<feature type="compositionally biased region" description="Polar residues" evidence="6">
    <location>
        <begin position="15"/>
        <end position="24"/>
    </location>
</feature>
<dbReference type="PANTHER" id="PTHR11885:SF6">
    <property type="entry name" value="SMALL RIBOSOMAL SUBUNIT PROTEIN US15"/>
    <property type="match status" value="1"/>
</dbReference>
<dbReference type="OrthoDB" id="6533at2157"/>
<dbReference type="InterPro" id="IPR000589">
    <property type="entry name" value="Ribosomal_uS15"/>
</dbReference>
<dbReference type="Pfam" id="PF08069">
    <property type="entry name" value="Ribosomal_S13_N"/>
    <property type="match status" value="1"/>
</dbReference>
<reference evidence="8 9" key="1">
    <citation type="submission" date="2019-02" db="EMBL/GenBank/DDBJ databases">
        <authorList>
            <person name="Lehtovirta-Morley E L."/>
        </authorList>
    </citation>
    <scope>NUCLEOTIDE SEQUENCE [LARGE SCALE GENOMIC DNA]</scope>
    <source>
        <strain evidence="8">NFRAN1</strain>
    </source>
</reference>
<dbReference type="CDD" id="cd00353">
    <property type="entry name" value="Ribosomal_S15p_S13e"/>
    <property type="match status" value="1"/>
</dbReference>
<feature type="domain" description="Small ribosomal subunit protein uS15 N-terminal" evidence="7">
    <location>
        <begin position="1"/>
        <end position="59"/>
    </location>
</feature>
<dbReference type="SMART" id="SM01386">
    <property type="entry name" value="Ribosomal_S13_N"/>
    <property type="match status" value="1"/>
</dbReference>
<dbReference type="GO" id="GO:0003735">
    <property type="term" value="F:structural constituent of ribosome"/>
    <property type="evidence" value="ECO:0007669"/>
    <property type="project" value="InterPro"/>
</dbReference>
<dbReference type="SUPFAM" id="SSF47060">
    <property type="entry name" value="S15/NS1 RNA-binding domain"/>
    <property type="match status" value="1"/>
</dbReference>
<protein>
    <recommendedName>
        <fullName evidence="4">Small ribosomal subunit protein uS15</fullName>
    </recommendedName>
</protein>
<keyword evidence="2 4" id="KW-0689">Ribosomal protein</keyword>
<gene>
    <name evidence="8" type="primary">rps</name>
    <name evidence="4" type="synonym">rps15</name>
    <name evidence="8" type="ORF">NFRAN_0902</name>
</gene>
<dbReference type="NCBIfam" id="NF006331">
    <property type="entry name" value="PRK08561.1"/>
    <property type="match status" value="1"/>
</dbReference>
<dbReference type="InterPro" id="IPR023029">
    <property type="entry name" value="Ribosomal_uS15_arc_euk"/>
</dbReference>
<dbReference type="EMBL" id="LR216287">
    <property type="protein sequence ID" value="VFJ13224.1"/>
    <property type="molecule type" value="Genomic_DNA"/>
</dbReference>
<dbReference type="Gene3D" id="1.10.287.10">
    <property type="entry name" value="S15/NS1, RNA-binding"/>
    <property type="match status" value="1"/>
</dbReference>
<evidence type="ECO:0000313" key="9">
    <source>
        <dbReference type="Proteomes" id="UP000294299"/>
    </source>
</evidence>
<proteinExistence type="inferred from homology"/>
<evidence type="ECO:0000256" key="1">
    <source>
        <dbReference type="ARBA" id="ARBA00008434"/>
    </source>
</evidence>
<dbReference type="RefSeq" id="WP_134483162.1">
    <property type="nucleotide sequence ID" value="NZ_LR216287.1"/>
</dbReference>
<comment type="similarity">
    <text evidence="1 4 5">Belongs to the universal ribosomal protein uS15 family.</text>
</comment>
<evidence type="ECO:0000256" key="6">
    <source>
        <dbReference type="SAM" id="MobiDB-lite"/>
    </source>
</evidence>
<dbReference type="GO" id="GO:0006412">
    <property type="term" value="P:translation"/>
    <property type="evidence" value="ECO:0007669"/>
    <property type="project" value="UniProtKB-UniRule"/>
</dbReference>
<organism evidence="8 9">
    <name type="scientific">Candidatus Nitrosocosmicus franklandianus</name>
    <dbReference type="NCBI Taxonomy" id="1798806"/>
    <lineage>
        <taxon>Archaea</taxon>
        <taxon>Nitrososphaerota</taxon>
        <taxon>Nitrososphaeria</taxon>
        <taxon>Nitrososphaerales</taxon>
        <taxon>Nitrososphaeraceae</taxon>
        <taxon>Candidatus Nitrosocosmicus</taxon>
    </lineage>
</organism>
<dbReference type="SMART" id="SM01387">
    <property type="entry name" value="Ribosomal_S15"/>
    <property type="match status" value="1"/>
</dbReference>
<dbReference type="PROSITE" id="PS00362">
    <property type="entry name" value="RIBOSOMAL_S15"/>
    <property type="match status" value="1"/>
</dbReference>
<evidence type="ECO:0000256" key="4">
    <source>
        <dbReference type="HAMAP-Rule" id="MF_01343"/>
    </source>
</evidence>
<name>A0A484IE32_9ARCH</name>
<feature type="region of interest" description="Disordered" evidence="6">
    <location>
        <begin position="1"/>
        <end position="25"/>
    </location>
</feature>
<evidence type="ECO:0000256" key="3">
    <source>
        <dbReference type="ARBA" id="ARBA00023274"/>
    </source>
</evidence>
<dbReference type="GeneID" id="39420375"/>
<evidence type="ECO:0000313" key="8">
    <source>
        <dbReference type="EMBL" id="VFJ13224.1"/>
    </source>
</evidence>
<dbReference type="Pfam" id="PF00312">
    <property type="entry name" value="Ribosomal_S15"/>
    <property type="match status" value="1"/>
</dbReference>
<dbReference type="AlphaFoldDB" id="A0A484IE32"/>
<dbReference type="Gene3D" id="4.10.860.130">
    <property type="match status" value="1"/>
</dbReference>
<evidence type="ECO:0000256" key="2">
    <source>
        <dbReference type="ARBA" id="ARBA00022980"/>
    </source>
</evidence>
<sequence length="148" mass="16847">MARTHAHTHGKSHSIRPTSKNAPSWTMDGEEIIKTIVNFGKDGMSASEIGLRLRDELAIPLAKPIIGKTITQVLEENDIKRSMPEDLEKLVRKALGLQKHLSIHNSDKRNVRSLELIESKIHRLSRYYKRIGKVSKDWKYASVIAKLE</sequence>
<dbReference type="InterPro" id="IPR009068">
    <property type="entry name" value="uS15_NS1_RNA-bd_sf"/>
</dbReference>